<dbReference type="PANTHER" id="PTHR43190">
    <property type="entry name" value="N-ACETYL-D-GLUCOSAMINE KINASE"/>
    <property type="match status" value="1"/>
</dbReference>
<dbReference type="InterPro" id="IPR043129">
    <property type="entry name" value="ATPase_NBD"/>
</dbReference>
<dbReference type="InterPro" id="IPR052519">
    <property type="entry name" value="Euk-type_GlcNAc_Kinase"/>
</dbReference>
<sequence>MVLTVDVGQSGARLRWSDGEHISTRAKRAAETPVEALRDIFDEAIKAHGVRTHDVVALSLTGFYGIVPDPTPYGLLVQELFGAHAAAVMDDGLAGFVGALGGEDGVALSVGSGVVAIGGRQGKFAHADGLGHIAGDEGGGFWLGKNGLARALATRQGRESDSELLNFLKEEVQLFDKLESKTGAEAQTLCIFSSRRVLEAAEENIASAVTIRDQGAEKLAKSVAAAWIGAGGMKNEGLALALLGGNIKNRGYEESIRRRVTALLPQVRLVTPTGSQLDGAYSVTRLMQEDVLPLLRWWRHS</sequence>
<feature type="domain" description="ATPase BadF/BadG/BcrA/BcrD type" evidence="1">
    <location>
        <begin position="23"/>
        <end position="280"/>
    </location>
</feature>
<dbReference type="EMBL" id="CAEZZC010000001">
    <property type="protein sequence ID" value="CAB4739724.1"/>
    <property type="molecule type" value="Genomic_DNA"/>
</dbReference>
<evidence type="ECO:0000313" key="4">
    <source>
        <dbReference type="EMBL" id="CAB4855550.1"/>
    </source>
</evidence>
<evidence type="ECO:0000313" key="6">
    <source>
        <dbReference type="EMBL" id="CAB5056314.1"/>
    </source>
</evidence>
<proteinExistence type="predicted"/>
<dbReference type="AlphaFoldDB" id="A0A6J6SY36"/>
<dbReference type="Gene3D" id="3.30.420.40">
    <property type="match status" value="2"/>
</dbReference>
<dbReference type="InterPro" id="IPR002731">
    <property type="entry name" value="ATPase_BadF"/>
</dbReference>
<dbReference type="EMBL" id="CAFBQL010000003">
    <property type="protein sequence ID" value="CAB5056314.1"/>
    <property type="molecule type" value="Genomic_DNA"/>
</dbReference>
<dbReference type="EMBL" id="CAFBLE010000001">
    <property type="protein sequence ID" value="CAB4855550.1"/>
    <property type="molecule type" value="Genomic_DNA"/>
</dbReference>
<organism evidence="3">
    <name type="scientific">freshwater metagenome</name>
    <dbReference type="NCBI Taxonomy" id="449393"/>
    <lineage>
        <taxon>unclassified sequences</taxon>
        <taxon>metagenomes</taxon>
        <taxon>ecological metagenomes</taxon>
    </lineage>
</organism>
<protein>
    <submittedName>
        <fullName evidence="3">Unannotated protein</fullName>
    </submittedName>
</protein>
<accession>A0A6J6SY36</accession>
<dbReference type="EMBL" id="CAFBMV010000003">
    <property type="protein sequence ID" value="CAB4918777.1"/>
    <property type="molecule type" value="Genomic_DNA"/>
</dbReference>
<name>A0A6J6SY36_9ZZZZ</name>
<evidence type="ECO:0000259" key="1">
    <source>
        <dbReference type="Pfam" id="PF01869"/>
    </source>
</evidence>
<evidence type="ECO:0000313" key="5">
    <source>
        <dbReference type="EMBL" id="CAB4918777.1"/>
    </source>
</evidence>
<dbReference type="Pfam" id="PF01869">
    <property type="entry name" value="BcrAD_BadFG"/>
    <property type="match status" value="1"/>
</dbReference>
<gene>
    <name evidence="2" type="ORF">UFOPK2289_00862</name>
    <name evidence="3" type="ORF">UFOPK2822_00086</name>
    <name evidence="4" type="ORF">UFOPK3346_00087</name>
    <name evidence="5" type="ORF">UFOPK3670_00517</name>
    <name evidence="6" type="ORF">UFOPK4308_00587</name>
</gene>
<evidence type="ECO:0000313" key="2">
    <source>
        <dbReference type="EMBL" id="CAB4666373.1"/>
    </source>
</evidence>
<dbReference type="EMBL" id="CAEZWT010000022">
    <property type="protein sequence ID" value="CAB4666373.1"/>
    <property type="molecule type" value="Genomic_DNA"/>
</dbReference>
<dbReference type="SUPFAM" id="SSF53067">
    <property type="entry name" value="Actin-like ATPase domain"/>
    <property type="match status" value="1"/>
</dbReference>
<dbReference type="PANTHER" id="PTHR43190:SF3">
    <property type="entry name" value="N-ACETYL-D-GLUCOSAMINE KINASE"/>
    <property type="match status" value="1"/>
</dbReference>
<evidence type="ECO:0000313" key="3">
    <source>
        <dbReference type="EMBL" id="CAB4739724.1"/>
    </source>
</evidence>
<reference evidence="3" key="1">
    <citation type="submission" date="2020-05" db="EMBL/GenBank/DDBJ databases">
        <authorList>
            <person name="Chiriac C."/>
            <person name="Salcher M."/>
            <person name="Ghai R."/>
            <person name="Kavagutti S V."/>
        </authorList>
    </citation>
    <scope>NUCLEOTIDE SEQUENCE</scope>
</reference>